<evidence type="ECO:0000313" key="3">
    <source>
        <dbReference type="Proteomes" id="UP000320390"/>
    </source>
</evidence>
<organism evidence="2 3">
    <name type="scientific">Saltatorellus ferox</name>
    <dbReference type="NCBI Taxonomy" id="2528018"/>
    <lineage>
        <taxon>Bacteria</taxon>
        <taxon>Pseudomonadati</taxon>
        <taxon>Planctomycetota</taxon>
        <taxon>Planctomycetia</taxon>
        <taxon>Planctomycetia incertae sedis</taxon>
        <taxon>Saltatorellus</taxon>
    </lineage>
</organism>
<feature type="transmembrane region" description="Helical" evidence="1">
    <location>
        <begin position="30"/>
        <end position="48"/>
    </location>
</feature>
<keyword evidence="1" id="KW-1133">Transmembrane helix</keyword>
<dbReference type="AlphaFoldDB" id="A0A518ENS2"/>
<dbReference type="Proteomes" id="UP000320390">
    <property type="component" value="Chromosome"/>
</dbReference>
<keyword evidence="3" id="KW-1185">Reference proteome</keyword>
<keyword evidence="1" id="KW-0812">Transmembrane</keyword>
<protein>
    <submittedName>
        <fullName evidence="2">Uncharacterized protein</fullName>
    </submittedName>
</protein>
<dbReference type="PANTHER" id="PTHR34351:SF1">
    <property type="entry name" value="SLR1927 PROTEIN"/>
    <property type="match status" value="1"/>
</dbReference>
<name>A0A518ENS2_9BACT</name>
<sequence length="324" mass="35155">MKLTLFGVRSLVFYATVVVAYVSAPYVNLFFLLLAFLTLHWILAFAWTSSSLRGLTAQVDELPAVVANTPARVAVRFHAERGRLFDVNATLLVQFPGQKRPLRASGGVAVLSGRAQSSLAVPALPRGVYPVFRAEVWSSYPFGLMKRILTLADAPTEVVVFPQPTSVTDASGGRTAEDFVRDMLGSNVSGDGDMQPSGLRDRREGDSLRSIHWRASARRGKLVVLEWEGGGGEGLEVVLDRRCSAAELEEALSDLSALVQFAREGKEVLAIRSQDLNMTFGEGHEPFDRALYFLASAQVIPMDGAAPPAVSPTVLRLPRRSLSA</sequence>
<evidence type="ECO:0000313" key="2">
    <source>
        <dbReference type="EMBL" id="QDV05730.1"/>
    </source>
</evidence>
<gene>
    <name evidence="2" type="ORF">Poly30_12310</name>
</gene>
<keyword evidence="1" id="KW-0472">Membrane</keyword>
<reference evidence="2 3" key="1">
    <citation type="submission" date="2019-02" db="EMBL/GenBank/DDBJ databases">
        <title>Deep-cultivation of Planctomycetes and their phenomic and genomic characterization uncovers novel biology.</title>
        <authorList>
            <person name="Wiegand S."/>
            <person name="Jogler M."/>
            <person name="Boedeker C."/>
            <person name="Pinto D."/>
            <person name="Vollmers J."/>
            <person name="Rivas-Marin E."/>
            <person name="Kohn T."/>
            <person name="Peeters S.H."/>
            <person name="Heuer A."/>
            <person name="Rast P."/>
            <person name="Oberbeckmann S."/>
            <person name="Bunk B."/>
            <person name="Jeske O."/>
            <person name="Meyerdierks A."/>
            <person name="Storesund J.E."/>
            <person name="Kallscheuer N."/>
            <person name="Luecker S."/>
            <person name="Lage O.M."/>
            <person name="Pohl T."/>
            <person name="Merkel B.J."/>
            <person name="Hornburger P."/>
            <person name="Mueller R.-W."/>
            <person name="Bruemmer F."/>
            <person name="Labrenz M."/>
            <person name="Spormann A.M."/>
            <person name="Op den Camp H."/>
            <person name="Overmann J."/>
            <person name="Amann R."/>
            <person name="Jetten M.S.M."/>
            <person name="Mascher T."/>
            <person name="Medema M.H."/>
            <person name="Devos D.P."/>
            <person name="Kaster A.-K."/>
            <person name="Ovreas L."/>
            <person name="Rohde M."/>
            <person name="Galperin M.Y."/>
            <person name="Jogler C."/>
        </authorList>
    </citation>
    <scope>NUCLEOTIDE SEQUENCE [LARGE SCALE GENOMIC DNA]</scope>
    <source>
        <strain evidence="2 3">Poly30</strain>
    </source>
</reference>
<evidence type="ECO:0000256" key="1">
    <source>
        <dbReference type="SAM" id="Phobius"/>
    </source>
</evidence>
<dbReference type="OrthoDB" id="261597at2"/>
<dbReference type="PANTHER" id="PTHR34351">
    <property type="entry name" value="SLR1927 PROTEIN-RELATED"/>
    <property type="match status" value="1"/>
</dbReference>
<dbReference type="RefSeq" id="WP_145195279.1">
    <property type="nucleotide sequence ID" value="NZ_CP036434.1"/>
</dbReference>
<accession>A0A518ENS2</accession>
<proteinExistence type="predicted"/>
<dbReference type="EMBL" id="CP036434">
    <property type="protein sequence ID" value="QDV05730.1"/>
    <property type="molecule type" value="Genomic_DNA"/>
</dbReference>